<dbReference type="EMBL" id="FOFU01000010">
    <property type="protein sequence ID" value="SEQ76377.1"/>
    <property type="molecule type" value="Genomic_DNA"/>
</dbReference>
<accession>A0A1H9IPE0</accession>
<keyword evidence="2" id="KW-1185">Reference proteome</keyword>
<gene>
    <name evidence="1" type="ORF">SAMN04487977_11053</name>
</gene>
<evidence type="ECO:0000313" key="2">
    <source>
        <dbReference type="Proteomes" id="UP000182360"/>
    </source>
</evidence>
<protein>
    <submittedName>
        <fullName evidence="1">Uncharacterized protein</fullName>
    </submittedName>
</protein>
<dbReference type="RefSeq" id="WP_177177764.1">
    <property type="nucleotide sequence ID" value="NZ_FOFU01000010.1"/>
</dbReference>
<reference evidence="1 2" key="1">
    <citation type="submission" date="2016-10" db="EMBL/GenBank/DDBJ databases">
        <authorList>
            <person name="de Groot N.N."/>
        </authorList>
    </citation>
    <scope>NUCLEOTIDE SEQUENCE [LARGE SCALE GENOMIC DNA]</scope>
    <source>
        <strain evidence="1 2">B25</strain>
    </source>
</reference>
<dbReference type="AlphaFoldDB" id="A0A1H9IPE0"/>
<proteinExistence type="predicted"/>
<organism evidence="1 2">
    <name type="scientific">Treponema bryantii</name>
    <dbReference type="NCBI Taxonomy" id="163"/>
    <lineage>
        <taxon>Bacteria</taxon>
        <taxon>Pseudomonadati</taxon>
        <taxon>Spirochaetota</taxon>
        <taxon>Spirochaetia</taxon>
        <taxon>Spirochaetales</taxon>
        <taxon>Treponemataceae</taxon>
        <taxon>Treponema</taxon>
    </lineage>
</organism>
<evidence type="ECO:0000313" key="1">
    <source>
        <dbReference type="EMBL" id="SEQ76377.1"/>
    </source>
</evidence>
<dbReference type="Proteomes" id="UP000182360">
    <property type="component" value="Unassembled WGS sequence"/>
</dbReference>
<name>A0A1H9IPE0_9SPIR</name>
<sequence>MSNNKDQKTDDTQKLIKGSEYYLEQREDLPQKWDEYWEELIKHNPIGGKHE</sequence>